<name>A0A4W3IEV3_CALMI</name>
<dbReference type="GeneTree" id="ENSGT00390000005979"/>
<evidence type="ECO:0000313" key="4">
    <source>
        <dbReference type="Proteomes" id="UP000314986"/>
    </source>
</evidence>
<reference evidence="4" key="1">
    <citation type="journal article" date="2006" name="Science">
        <title>Ancient noncoding elements conserved in the human genome.</title>
        <authorList>
            <person name="Venkatesh B."/>
            <person name="Kirkness E.F."/>
            <person name="Loh Y.H."/>
            <person name="Halpern A.L."/>
            <person name="Lee A.P."/>
            <person name="Johnson J."/>
            <person name="Dandona N."/>
            <person name="Viswanathan L.D."/>
            <person name="Tay A."/>
            <person name="Venter J.C."/>
            <person name="Strausberg R.L."/>
            <person name="Brenner S."/>
        </authorList>
    </citation>
    <scope>NUCLEOTIDE SEQUENCE [LARGE SCALE GENOMIC DNA]</scope>
</reference>
<feature type="region of interest" description="Disordered" evidence="1">
    <location>
        <begin position="56"/>
        <end position="108"/>
    </location>
</feature>
<feature type="domain" description="Tetratricopeptide repeat protein 21A/21B N-terminal ARM repeat" evidence="2">
    <location>
        <begin position="8"/>
        <end position="51"/>
    </location>
</feature>
<dbReference type="Pfam" id="PF25062">
    <property type="entry name" value="ARM_TT21_N"/>
    <property type="match status" value="1"/>
</dbReference>
<reference evidence="4" key="3">
    <citation type="journal article" date="2014" name="Nature">
        <title>Elephant shark genome provides unique insights into gnathostome evolution.</title>
        <authorList>
            <consortium name="International Elephant Shark Genome Sequencing Consortium"/>
            <person name="Venkatesh B."/>
            <person name="Lee A.P."/>
            <person name="Ravi V."/>
            <person name="Maurya A.K."/>
            <person name="Lian M.M."/>
            <person name="Swann J.B."/>
            <person name="Ohta Y."/>
            <person name="Flajnik M.F."/>
            <person name="Sutoh Y."/>
            <person name="Kasahara M."/>
            <person name="Hoon S."/>
            <person name="Gangu V."/>
            <person name="Roy S.W."/>
            <person name="Irimia M."/>
            <person name="Korzh V."/>
            <person name="Kondrychyn I."/>
            <person name="Lim Z.W."/>
            <person name="Tay B.H."/>
            <person name="Tohari S."/>
            <person name="Kong K.W."/>
            <person name="Ho S."/>
            <person name="Lorente-Galdos B."/>
            <person name="Quilez J."/>
            <person name="Marques-Bonet T."/>
            <person name="Raney B.J."/>
            <person name="Ingham P.W."/>
            <person name="Tay A."/>
            <person name="Hillier L.W."/>
            <person name="Minx P."/>
            <person name="Boehm T."/>
            <person name="Wilson R.K."/>
            <person name="Brenner S."/>
            <person name="Warren W.C."/>
        </authorList>
    </citation>
    <scope>NUCLEOTIDE SEQUENCE [LARGE SCALE GENOMIC DNA]</scope>
</reference>
<sequence length="108" mass="12171">VQSPDTVYYCQEKYFHHVLNIVHKEMQVYNNEPLLLFFKGFAVLMEGKVRKRANTLISESEAPPQDFSVPPSAHHEDEVVSRSAELGANSGNSTEVGERSKARAQSKH</sequence>
<evidence type="ECO:0000313" key="3">
    <source>
        <dbReference type="Ensembl" id="ENSCMIP00000019404.1"/>
    </source>
</evidence>
<dbReference type="Ensembl" id="ENSCMIT00000019770.1">
    <property type="protein sequence ID" value="ENSCMIP00000019404.1"/>
    <property type="gene ID" value="ENSCMIG00000009022.1"/>
</dbReference>
<reference evidence="3" key="4">
    <citation type="submission" date="2025-08" db="UniProtKB">
        <authorList>
            <consortium name="Ensembl"/>
        </authorList>
    </citation>
    <scope>IDENTIFICATION</scope>
</reference>
<reference evidence="4" key="2">
    <citation type="journal article" date="2007" name="PLoS Biol.">
        <title>Survey sequencing and comparative analysis of the elephant shark (Callorhinchus milii) genome.</title>
        <authorList>
            <person name="Venkatesh B."/>
            <person name="Kirkness E.F."/>
            <person name="Loh Y.H."/>
            <person name="Halpern A.L."/>
            <person name="Lee A.P."/>
            <person name="Johnson J."/>
            <person name="Dandona N."/>
            <person name="Viswanathan L.D."/>
            <person name="Tay A."/>
            <person name="Venter J.C."/>
            <person name="Strausberg R.L."/>
            <person name="Brenner S."/>
        </authorList>
    </citation>
    <scope>NUCLEOTIDE SEQUENCE [LARGE SCALE GENOMIC DNA]</scope>
</reference>
<dbReference type="InterPro" id="IPR056833">
    <property type="entry name" value="ARM_TT21_N"/>
</dbReference>
<reference evidence="3" key="5">
    <citation type="submission" date="2025-09" db="UniProtKB">
        <authorList>
            <consortium name="Ensembl"/>
        </authorList>
    </citation>
    <scope>IDENTIFICATION</scope>
</reference>
<evidence type="ECO:0000256" key="1">
    <source>
        <dbReference type="SAM" id="MobiDB-lite"/>
    </source>
</evidence>
<dbReference type="AlphaFoldDB" id="A0A4W3IEV3"/>
<keyword evidence="4" id="KW-1185">Reference proteome</keyword>
<dbReference type="Proteomes" id="UP000314986">
    <property type="component" value="Unassembled WGS sequence"/>
</dbReference>
<gene>
    <name evidence="3" type="primary">LOC103188293</name>
</gene>
<organism evidence="3 4">
    <name type="scientific">Callorhinchus milii</name>
    <name type="common">Ghost shark</name>
    <dbReference type="NCBI Taxonomy" id="7868"/>
    <lineage>
        <taxon>Eukaryota</taxon>
        <taxon>Metazoa</taxon>
        <taxon>Chordata</taxon>
        <taxon>Craniata</taxon>
        <taxon>Vertebrata</taxon>
        <taxon>Chondrichthyes</taxon>
        <taxon>Holocephali</taxon>
        <taxon>Chimaeriformes</taxon>
        <taxon>Callorhinchidae</taxon>
        <taxon>Callorhinchus</taxon>
    </lineage>
</organism>
<accession>A0A4W3IEV3</accession>
<protein>
    <submittedName>
        <fullName evidence="3">Tetratricopeptide repeat domain 21A</fullName>
    </submittedName>
</protein>
<evidence type="ECO:0000259" key="2">
    <source>
        <dbReference type="Pfam" id="PF25062"/>
    </source>
</evidence>
<proteinExistence type="predicted"/>